<evidence type="ECO:0000313" key="7">
    <source>
        <dbReference type="Proteomes" id="UP000001422"/>
    </source>
</evidence>
<dbReference type="PANTHER" id="PTHR47441">
    <property type="match status" value="1"/>
</dbReference>
<dbReference type="PROSITE" id="PS00092">
    <property type="entry name" value="N6_MTASE"/>
    <property type="match status" value="1"/>
</dbReference>
<evidence type="ECO:0000256" key="4">
    <source>
        <dbReference type="HAMAP-Rule" id="MF_02126"/>
    </source>
</evidence>
<gene>
    <name evidence="6" type="primary">hemK</name>
    <name evidence="4" type="synonym">prmC</name>
    <name evidence="6" type="ordered locus">SYNW1976</name>
</gene>
<feature type="binding site" evidence="4">
    <location>
        <position position="151"/>
    </location>
    <ligand>
        <name>S-adenosyl-L-methionine</name>
        <dbReference type="ChEBI" id="CHEBI:59789"/>
    </ligand>
</feature>
<dbReference type="NCBIfam" id="TIGR03534">
    <property type="entry name" value="RF_mod_PrmC"/>
    <property type="match status" value="1"/>
</dbReference>
<keyword evidence="6" id="KW-0560">Oxidoreductase</keyword>
<dbReference type="GO" id="GO:0102559">
    <property type="term" value="F:peptide chain release factor N(5)-glutamine methyltransferase activity"/>
    <property type="evidence" value="ECO:0007669"/>
    <property type="project" value="UniProtKB-EC"/>
</dbReference>
<feature type="binding site" evidence="4">
    <location>
        <position position="197"/>
    </location>
    <ligand>
        <name>S-adenosyl-L-methionine</name>
        <dbReference type="ChEBI" id="CHEBI:59789"/>
    </ligand>
</feature>
<dbReference type="InterPro" id="IPR052663">
    <property type="entry name" value="RF_glutamine_MTase_cyano"/>
</dbReference>
<dbReference type="KEGG" id="syw:SYNW1976"/>
<dbReference type="EMBL" id="BX569694">
    <property type="protein sequence ID" value="CAE08491.1"/>
    <property type="molecule type" value="Genomic_DNA"/>
</dbReference>
<name>Q7U4T7_PARMW</name>
<dbReference type="Gene3D" id="3.40.50.150">
    <property type="entry name" value="Vaccinia Virus protein VP39"/>
    <property type="match status" value="1"/>
</dbReference>
<comment type="function">
    <text evidence="4">Methylates the class 1 translation termination release factors RF1/PrfA and RF2/PrfB on the glutamine residue of the universally conserved GGQ motif.</text>
</comment>
<dbReference type="InterPro" id="IPR002052">
    <property type="entry name" value="DNA_methylase_N6_adenine_CS"/>
</dbReference>
<dbReference type="NCBIfam" id="TIGR00536">
    <property type="entry name" value="hemK_fam"/>
    <property type="match status" value="1"/>
</dbReference>
<dbReference type="EC" id="2.1.1.297" evidence="4"/>
<dbReference type="STRING" id="84588.SYNW1976"/>
<dbReference type="RefSeq" id="WP_011128834.1">
    <property type="nucleotide sequence ID" value="NC_005070.1"/>
</dbReference>
<feature type="binding site" evidence="4">
    <location>
        <begin position="197"/>
        <end position="200"/>
    </location>
    <ligand>
        <name>substrate</name>
    </ligand>
</feature>
<dbReference type="InterPro" id="IPR019874">
    <property type="entry name" value="RF_methyltr_PrmC"/>
</dbReference>
<dbReference type="Proteomes" id="UP000001422">
    <property type="component" value="Chromosome"/>
</dbReference>
<dbReference type="GO" id="GO:0016491">
    <property type="term" value="F:oxidoreductase activity"/>
    <property type="evidence" value="ECO:0007669"/>
    <property type="project" value="UniProtKB-KW"/>
</dbReference>
<feature type="binding site" evidence="4">
    <location>
        <position position="180"/>
    </location>
    <ligand>
        <name>S-adenosyl-L-methionine</name>
        <dbReference type="ChEBI" id="CHEBI:59789"/>
    </ligand>
</feature>
<evidence type="ECO:0000256" key="2">
    <source>
        <dbReference type="ARBA" id="ARBA00022679"/>
    </source>
</evidence>
<evidence type="ECO:0000313" key="6">
    <source>
        <dbReference type="EMBL" id="CAE08491.1"/>
    </source>
</evidence>
<comment type="similarity">
    <text evidence="4">Belongs to the protein N5-glutamine methyltransferase family. PrmC subfamily.</text>
</comment>
<reference evidence="6 7" key="1">
    <citation type="journal article" date="2003" name="Nature">
        <title>The genome of a motile marine Synechococcus.</title>
        <authorList>
            <person name="Palenik B."/>
            <person name="Brahamsha B."/>
            <person name="Larimer F."/>
            <person name="Land M."/>
            <person name="Hauser L."/>
            <person name="Chain P."/>
            <person name="Lamerdin J."/>
            <person name="Regala W."/>
            <person name="Allen E.A."/>
            <person name="McCarren J."/>
            <person name="Paulsen I."/>
            <person name="Dufresne A."/>
            <person name="Partensky F."/>
            <person name="Webb E."/>
            <person name="Waterbury J."/>
        </authorList>
    </citation>
    <scope>NUCLEOTIDE SEQUENCE [LARGE SCALE GENOMIC DNA]</scope>
    <source>
        <strain evidence="6 7">WH8102</strain>
    </source>
</reference>
<dbReference type="HOGENOM" id="CLU_018398_3_1_3"/>
<proteinExistence type="inferred from homology"/>
<dbReference type="InterPro" id="IPR029063">
    <property type="entry name" value="SAM-dependent_MTases_sf"/>
</dbReference>
<accession>Q7U4T7</accession>
<keyword evidence="3 4" id="KW-0949">S-adenosyl-L-methionine</keyword>
<sequence length="296" mass="32478">MTTAQQLEGASLLSWRRRQLQRGGRRVDFDWLLDLAGGLSWSSLQRLLVEPQRTVQLKVSLKDLEQIWGHHLDQAIPLQHLVGRCPWRDLELAVSAAALIPRQETEVLVDLALETIAGMSIERWADLGTGSGAIAVALSRAMPATPGHAVDLSPNALALARTNLEALAPEGEWHLHQGRWWEPLEPWWGHIDLVVCNPPYIPSDLILNLDPVVRDHEPHLALAGGIDGLQAIREVVAGACRALAPGGWILIEHHHDQSAPALNLLKQAGLSSIRAARDLEGVNRFALARRSLSPCS</sequence>
<keyword evidence="7" id="KW-1185">Reference proteome</keyword>
<feature type="binding site" evidence="4">
    <location>
        <begin position="128"/>
        <end position="132"/>
    </location>
    <ligand>
        <name>S-adenosyl-L-methionine</name>
        <dbReference type="ChEBI" id="CHEBI:59789"/>
    </ligand>
</feature>
<dbReference type="GO" id="GO:0003676">
    <property type="term" value="F:nucleic acid binding"/>
    <property type="evidence" value="ECO:0007669"/>
    <property type="project" value="InterPro"/>
</dbReference>
<evidence type="ECO:0000256" key="3">
    <source>
        <dbReference type="ARBA" id="ARBA00022691"/>
    </source>
</evidence>
<protein>
    <recommendedName>
        <fullName evidence="4">Release factor glutamine methyltransferase</fullName>
        <shortName evidence="4">RF MTase</shortName>
        <ecNumber evidence="4">2.1.1.297</ecNumber>
    </recommendedName>
    <alternativeName>
        <fullName evidence="4">N5-glutamine methyltransferase PrmC</fullName>
    </alternativeName>
    <alternativeName>
        <fullName evidence="4">Protein-(glutamine-N5) MTase PrmC</fullName>
    </alternativeName>
    <alternativeName>
        <fullName evidence="4">Protein-glutamine N-methyltransferase PrmC</fullName>
    </alternativeName>
</protein>
<dbReference type="GO" id="GO:0032259">
    <property type="term" value="P:methylation"/>
    <property type="evidence" value="ECO:0007669"/>
    <property type="project" value="UniProtKB-KW"/>
</dbReference>
<dbReference type="InterPro" id="IPR004556">
    <property type="entry name" value="HemK-like"/>
</dbReference>
<dbReference type="AlphaFoldDB" id="Q7U4T7"/>
<evidence type="ECO:0000259" key="5">
    <source>
        <dbReference type="Pfam" id="PF05175"/>
    </source>
</evidence>
<dbReference type="Pfam" id="PF05175">
    <property type="entry name" value="MTS"/>
    <property type="match status" value="1"/>
</dbReference>
<evidence type="ECO:0000256" key="1">
    <source>
        <dbReference type="ARBA" id="ARBA00022603"/>
    </source>
</evidence>
<keyword evidence="2 4" id="KW-0808">Transferase</keyword>
<dbReference type="SUPFAM" id="SSF53335">
    <property type="entry name" value="S-adenosyl-L-methionine-dependent methyltransferases"/>
    <property type="match status" value="1"/>
</dbReference>
<feature type="domain" description="Methyltransferase small" evidence="5">
    <location>
        <begin position="113"/>
        <end position="200"/>
    </location>
</feature>
<comment type="catalytic activity">
    <reaction evidence="4">
        <text>L-glutaminyl-[peptide chain release factor] + S-adenosyl-L-methionine = N(5)-methyl-L-glutaminyl-[peptide chain release factor] + S-adenosyl-L-homocysteine + H(+)</text>
        <dbReference type="Rhea" id="RHEA:42896"/>
        <dbReference type="Rhea" id="RHEA-COMP:10271"/>
        <dbReference type="Rhea" id="RHEA-COMP:10272"/>
        <dbReference type="ChEBI" id="CHEBI:15378"/>
        <dbReference type="ChEBI" id="CHEBI:30011"/>
        <dbReference type="ChEBI" id="CHEBI:57856"/>
        <dbReference type="ChEBI" id="CHEBI:59789"/>
        <dbReference type="ChEBI" id="CHEBI:61891"/>
        <dbReference type="EC" id="2.1.1.297"/>
    </reaction>
</comment>
<dbReference type="eggNOG" id="COG2890">
    <property type="taxonomic scope" value="Bacteria"/>
</dbReference>
<dbReference type="CDD" id="cd02440">
    <property type="entry name" value="AdoMet_MTases"/>
    <property type="match status" value="1"/>
</dbReference>
<organism evidence="6 7">
    <name type="scientific">Parasynechococcus marenigrum (strain WH8102)</name>
    <dbReference type="NCBI Taxonomy" id="84588"/>
    <lineage>
        <taxon>Bacteria</taxon>
        <taxon>Bacillati</taxon>
        <taxon>Cyanobacteriota</taxon>
        <taxon>Cyanophyceae</taxon>
        <taxon>Synechococcales</taxon>
        <taxon>Prochlorococcaceae</taxon>
        <taxon>Parasynechococcus</taxon>
        <taxon>Parasynechococcus marenigrum</taxon>
    </lineage>
</organism>
<keyword evidence="1 4" id="KW-0489">Methyltransferase</keyword>
<dbReference type="InterPro" id="IPR007848">
    <property type="entry name" value="Small_mtfrase_dom"/>
</dbReference>
<dbReference type="HAMAP" id="MF_02126">
    <property type="entry name" value="RF_methyltr_PrmC"/>
    <property type="match status" value="1"/>
</dbReference>
<dbReference type="PANTHER" id="PTHR47441:SF3">
    <property type="entry name" value="RELEASE FACTOR GLUTAMINE METHYLTRANSFERASE"/>
    <property type="match status" value="1"/>
</dbReference>